<evidence type="ECO:0000256" key="1">
    <source>
        <dbReference type="SAM" id="MobiDB-lite"/>
    </source>
</evidence>
<gene>
    <name evidence="2" type="ORF">AB0I59_20510</name>
</gene>
<dbReference type="EMBL" id="JBFALK010000011">
    <property type="protein sequence ID" value="MEV0971019.1"/>
    <property type="molecule type" value="Genomic_DNA"/>
</dbReference>
<organism evidence="2 3">
    <name type="scientific">Microtetraspora glauca</name>
    <dbReference type="NCBI Taxonomy" id="1996"/>
    <lineage>
        <taxon>Bacteria</taxon>
        <taxon>Bacillati</taxon>
        <taxon>Actinomycetota</taxon>
        <taxon>Actinomycetes</taxon>
        <taxon>Streptosporangiales</taxon>
        <taxon>Streptosporangiaceae</taxon>
        <taxon>Microtetraspora</taxon>
    </lineage>
</organism>
<name>A0ABV3GHA9_MICGL</name>
<comment type="caution">
    <text evidence="2">The sequence shown here is derived from an EMBL/GenBank/DDBJ whole genome shotgun (WGS) entry which is preliminary data.</text>
</comment>
<feature type="region of interest" description="Disordered" evidence="1">
    <location>
        <begin position="56"/>
        <end position="76"/>
    </location>
</feature>
<dbReference type="RefSeq" id="WP_358134923.1">
    <property type="nucleotide sequence ID" value="NZ_JBFALK010000011.1"/>
</dbReference>
<evidence type="ECO:0000313" key="2">
    <source>
        <dbReference type="EMBL" id="MEV0971019.1"/>
    </source>
</evidence>
<accession>A0ABV3GHA9</accession>
<dbReference type="Proteomes" id="UP001551675">
    <property type="component" value="Unassembled WGS sequence"/>
</dbReference>
<proteinExistence type="predicted"/>
<evidence type="ECO:0000313" key="3">
    <source>
        <dbReference type="Proteomes" id="UP001551675"/>
    </source>
</evidence>
<reference evidence="2 3" key="1">
    <citation type="submission" date="2024-06" db="EMBL/GenBank/DDBJ databases">
        <title>The Natural Products Discovery Center: Release of the First 8490 Sequenced Strains for Exploring Actinobacteria Biosynthetic Diversity.</title>
        <authorList>
            <person name="Kalkreuter E."/>
            <person name="Kautsar S.A."/>
            <person name="Yang D."/>
            <person name="Bader C.D."/>
            <person name="Teijaro C.N."/>
            <person name="Fluegel L."/>
            <person name="Davis C.M."/>
            <person name="Simpson J.R."/>
            <person name="Lauterbach L."/>
            <person name="Steele A.D."/>
            <person name="Gui C."/>
            <person name="Meng S."/>
            <person name="Li G."/>
            <person name="Viehrig K."/>
            <person name="Ye F."/>
            <person name="Su P."/>
            <person name="Kiefer A.F."/>
            <person name="Nichols A."/>
            <person name="Cepeda A.J."/>
            <person name="Yan W."/>
            <person name="Fan B."/>
            <person name="Jiang Y."/>
            <person name="Adhikari A."/>
            <person name="Zheng C.-J."/>
            <person name="Schuster L."/>
            <person name="Cowan T.M."/>
            <person name="Smanski M.J."/>
            <person name="Chevrette M.G."/>
            <person name="De Carvalho L.P.S."/>
            <person name="Shen B."/>
        </authorList>
    </citation>
    <scope>NUCLEOTIDE SEQUENCE [LARGE SCALE GENOMIC DNA]</scope>
    <source>
        <strain evidence="2 3">NPDC050100</strain>
    </source>
</reference>
<feature type="compositionally biased region" description="Basic and acidic residues" evidence="1">
    <location>
        <begin position="60"/>
        <end position="70"/>
    </location>
</feature>
<sequence length="406" mass="44283">MLPLTIPTGVVAMFLVVMTYRRRRQLAGSATTWWRRTRLTRDADRLIRLSAATHEPSVTVRERGQGKGQEKLGSQGRHAPFGEVAFHDGEADLDPIITVHARPEEHGVVPWAETAAEPTVGQESSPGGEPTAPDTTGSQDRAQELEIIQVREPAREHVVPQEPIEVPRLDILPAQVLAVEEETAGDQAPHHEEPPQMYALPEEGTVADDVSQEHAVERGQEPSNLSYAIALSALYGMGLTGPGTDDVARAMVLELLAVRDLTTRVLMPRDDAIRLFGSYAAEVEIPGLVVLDSLEDVMTELEVEIVRRSGQRTDSGVPEGLSWLFVVASVGAARERLHRIIEGGMEDLILGMFLDAWPSGITCAIDRSGLITYMEGQSAPPWAGRRLALCDKDEAVRSLAELTART</sequence>
<keyword evidence="3" id="KW-1185">Reference proteome</keyword>
<protein>
    <submittedName>
        <fullName evidence="2">Uncharacterized protein</fullName>
    </submittedName>
</protein>
<feature type="region of interest" description="Disordered" evidence="1">
    <location>
        <begin position="116"/>
        <end position="138"/>
    </location>
</feature>